<feature type="transmembrane region" description="Helical" evidence="1">
    <location>
        <begin position="12"/>
        <end position="29"/>
    </location>
</feature>
<dbReference type="Proteomes" id="UP000095412">
    <property type="component" value="Unassembled WGS sequence"/>
</dbReference>
<feature type="transmembrane region" description="Helical" evidence="1">
    <location>
        <begin position="148"/>
        <end position="165"/>
    </location>
</feature>
<dbReference type="InterPro" id="IPR049500">
    <property type="entry name" value="Peptidase_M50B-like"/>
</dbReference>
<keyword evidence="1" id="KW-1133">Transmembrane helix</keyword>
<dbReference type="EMBL" id="FMPG01000001">
    <property type="protein sequence ID" value="SCS41685.1"/>
    <property type="molecule type" value="Genomic_DNA"/>
</dbReference>
<dbReference type="Pfam" id="PF13398">
    <property type="entry name" value="Peptidase_M50B"/>
    <property type="match status" value="1"/>
</dbReference>
<keyword evidence="1" id="KW-0812">Transmembrane</keyword>
<protein>
    <submittedName>
        <fullName evidence="3">Membrane spanning protein</fullName>
    </submittedName>
</protein>
<evidence type="ECO:0000313" key="5">
    <source>
        <dbReference type="Proteomes" id="UP000095768"/>
    </source>
</evidence>
<sequence>MTKLQTFFSSSIQLNLYWVAIIGLIYIFIHTYRNKSLNQILDIYLNYIPVLTHEFGHILFNKISGGKAKDLVIVSRPSERLETGQQGFAITQSKSRLGQAITTFGGYVMPPIMLFLGFLAITFHYPSLFITAYLAIFIYFLILTSRKILPILIVIILIALLYFLFQSDNQFMMHYIVTLSYHFILGVLLGEVLQSSWTIFKLTFSNQTVTWDGTTLKSLTHIPTFCFSIIWIAINIFTVYQLCATFFVK</sequence>
<evidence type="ECO:0000256" key="1">
    <source>
        <dbReference type="SAM" id="Phobius"/>
    </source>
</evidence>
<name>A0A1D4GIK3_9STAP</name>
<keyword evidence="1" id="KW-0472">Membrane</keyword>
<proteinExistence type="predicted"/>
<keyword evidence="4" id="KW-1185">Reference proteome</keyword>
<accession>A0A1D4GIK3</accession>
<reference evidence="2 4" key="2">
    <citation type="submission" date="2016-09" db="EMBL/GenBank/DDBJ databases">
        <authorList>
            <consortium name="Pathogen Informatics"/>
            <person name="Sun Q."/>
            <person name="Inoue M."/>
        </authorList>
    </citation>
    <scope>NUCLEOTIDE SEQUENCE [LARGE SCALE GENOMIC DNA]</scope>
    <source>
        <strain evidence="2 4">82C</strain>
    </source>
</reference>
<feature type="transmembrane region" description="Helical" evidence="1">
    <location>
        <begin position="114"/>
        <end position="142"/>
    </location>
</feature>
<evidence type="ECO:0000313" key="2">
    <source>
        <dbReference type="EMBL" id="SCS24654.1"/>
    </source>
</evidence>
<dbReference type="EMBL" id="FMPI01000001">
    <property type="protein sequence ID" value="SCS24654.1"/>
    <property type="molecule type" value="Genomic_DNA"/>
</dbReference>
<organism evidence="3 5">
    <name type="scientific">Staphylococcus caeli</name>
    <dbReference type="NCBI Taxonomy" id="2201815"/>
    <lineage>
        <taxon>Bacteria</taxon>
        <taxon>Bacillati</taxon>
        <taxon>Bacillota</taxon>
        <taxon>Bacilli</taxon>
        <taxon>Bacillales</taxon>
        <taxon>Staphylococcaceae</taxon>
        <taxon>Staphylococcus</taxon>
    </lineage>
</organism>
<feature type="transmembrane region" description="Helical" evidence="1">
    <location>
        <begin position="220"/>
        <end position="248"/>
    </location>
</feature>
<feature type="transmembrane region" description="Helical" evidence="1">
    <location>
        <begin position="177"/>
        <end position="200"/>
    </location>
</feature>
<dbReference type="OrthoDB" id="2408397at2"/>
<dbReference type="RefSeq" id="WP_069994296.1">
    <property type="nucleotide sequence ID" value="NZ_FMPG01000001.1"/>
</dbReference>
<dbReference type="Proteomes" id="UP000095768">
    <property type="component" value="Unassembled WGS sequence"/>
</dbReference>
<dbReference type="AlphaFoldDB" id="A0A1D4GIK3"/>
<reference evidence="3 5" key="1">
    <citation type="submission" date="2016-09" db="EMBL/GenBank/DDBJ databases">
        <authorList>
            <consortium name="Pathogen Informatics"/>
        </authorList>
    </citation>
    <scope>NUCLEOTIDE SEQUENCE [LARGE SCALE GENOMIC DNA]</scope>
    <source>
        <strain evidence="3 5">82B</strain>
    </source>
</reference>
<gene>
    <name evidence="3" type="ORF">SAMEA2297795_00478</name>
    <name evidence="2" type="ORF">SAMEA2297796_00147</name>
</gene>
<evidence type="ECO:0000313" key="3">
    <source>
        <dbReference type="EMBL" id="SCS41685.1"/>
    </source>
</evidence>
<evidence type="ECO:0000313" key="4">
    <source>
        <dbReference type="Proteomes" id="UP000095412"/>
    </source>
</evidence>